<keyword evidence="4" id="KW-0436">Ligase</keyword>
<dbReference type="OrthoDB" id="495728at2"/>
<dbReference type="InterPro" id="IPR022770">
    <property type="entry name" value="IucA/IucC-like_C"/>
</dbReference>
<dbReference type="EMBL" id="FIZY01000092">
    <property type="protein sequence ID" value="CZF86892.1"/>
    <property type="molecule type" value="Genomic_DNA"/>
</dbReference>
<reference evidence="5" key="1">
    <citation type="submission" date="2016-02" db="EMBL/GenBank/DDBJ databases">
        <authorList>
            <person name="Rodrigo-Torres Lidia"/>
            <person name="Arahal R.David."/>
        </authorList>
    </citation>
    <scope>NUCLEOTIDE SEQUENCE [LARGE SCALE GENOMIC DNA]</scope>
    <source>
        <strain evidence="5">CECT 8713</strain>
    </source>
</reference>
<evidence type="ECO:0000259" key="2">
    <source>
        <dbReference type="Pfam" id="PF04183"/>
    </source>
</evidence>
<dbReference type="RefSeq" id="WP_062715134.1">
    <property type="nucleotide sequence ID" value="NZ_CAWRCI010000092.1"/>
</dbReference>
<dbReference type="PANTHER" id="PTHR34384:SF5">
    <property type="entry name" value="L-2,3-DIAMINOPROPANOATE--CITRATE LIGASE"/>
    <property type="match status" value="1"/>
</dbReference>
<evidence type="ECO:0000259" key="3">
    <source>
        <dbReference type="Pfam" id="PF06276"/>
    </source>
</evidence>
<accession>A0A128FJB8</accession>
<dbReference type="AlphaFoldDB" id="A0A128FJB8"/>
<evidence type="ECO:0000313" key="5">
    <source>
        <dbReference type="Proteomes" id="UP000073601"/>
    </source>
</evidence>
<dbReference type="Pfam" id="PF06276">
    <property type="entry name" value="FhuF"/>
    <property type="match status" value="1"/>
</dbReference>
<name>A0A128FJB8_9GAMM</name>
<evidence type="ECO:0000313" key="4">
    <source>
        <dbReference type="EMBL" id="CZF86892.1"/>
    </source>
</evidence>
<feature type="domain" description="Aerobactin siderophore biosynthesis IucA/IucC N-terminal" evidence="2">
    <location>
        <begin position="150"/>
        <end position="373"/>
    </location>
</feature>
<dbReference type="PANTHER" id="PTHR34384">
    <property type="entry name" value="L-2,3-DIAMINOPROPANOATE--CITRATE LIGASE"/>
    <property type="match status" value="1"/>
</dbReference>
<organism evidence="4 5">
    <name type="scientific">Grimontia marina</name>
    <dbReference type="NCBI Taxonomy" id="646534"/>
    <lineage>
        <taxon>Bacteria</taxon>
        <taxon>Pseudomonadati</taxon>
        <taxon>Pseudomonadota</taxon>
        <taxon>Gammaproteobacteria</taxon>
        <taxon>Vibrionales</taxon>
        <taxon>Vibrionaceae</taxon>
        <taxon>Grimontia</taxon>
    </lineage>
</organism>
<dbReference type="EC" id="6.3.2.38" evidence="4"/>
<protein>
    <submittedName>
        <fullName evidence="4">N(2)-citryl-N(6)-acetyl-N(6)-hydroxylysine synthase</fullName>
        <ecNumber evidence="4">6.3.2.38</ecNumber>
    </submittedName>
</protein>
<dbReference type="InterPro" id="IPR007310">
    <property type="entry name" value="Aerobactin_biosyn_IucA/IucC_N"/>
</dbReference>
<comment type="similarity">
    <text evidence="1">Belongs to the IucA/IucC family.</text>
</comment>
<dbReference type="Gene3D" id="1.10.510.40">
    <property type="match status" value="1"/>
</dbReference>
<dbReference type="Proteomes" id="UP000073601">
    <property type="component" value="Unassembled WGS sequence"/>
</dbReference>
<evidence type="ECO:0000256" key="1">
    <source>
        <dbReference type="ARBA" id="ARBA00007832"/>
    </source>
</evidence>
<keyword evidence="5" id="KW-1185">Reference proteome</keyword>
<dbReference type="GO" id="GO:0016881">
    <property type="term" value="F:acid-amino acid ligase activity"/>
    <property type="evidence" value="ECO:0007669"/>
    <property type="project" value="UniProtKB-ARBA"/>
</dbReference>
<gene>
    <name evidence="4" type="primary">iucA</name>
    <name evidence="4" type="ORF">GMA8713_04933</name>
</gene>
<dbReference type="InterPro" id="IPR037455">
    <property type="entry name" value="LucA/IucC-like"/>
</dbReference>
<dbReference type="Pfam" id="PF04183">
    <property type="entry name" value="IucA_IucC"/>
    <property type="match status" value="1"/>
</dbReference>
<sequence length="596" mass="67866">MSQIASNIAEKASFQAFFNCYLKEVDAGDWSPASRWQMSVGRLGDVAKDKWIVEISLPHLVGKLAVNVEYRSLVGNHRFGEVLIQFDKFSWKVVSETHALQQLIEGIFHAKSAAFECKQELMLRVIESQRLMTQYIEERRGDPSLSKPNFIDAEQSLLFGHWQHPTPKSRQGMLEYHHAFYAPETKGHFPLHYFSIDRALIKQRSAIPLTAEEVITESLPAAADKPETHIVVPMHPLQAQWLLHQNDIRELVKMGDIKDLGSYGPEFTATSSVRSLYHPNLDWMYKFSLPVKITNSLRVNKRHELDAGVVMATLYRKTGFSDRHACFKVITDPAYITVDLPGQEESGFEVIIRENPFPEGNDQDVFTIAALTQSPMPGESSMLYDVISKLANRNEADYLRIAIKWFAKYWECAIEPMIALYDEHGIALEAHQQNSVIEMKEGLPSVYYFRDNQGFYLSKAYRGYLATMEPDSVTVDSLYFDDDVICDRFAYYLFINHLFSIIGRMGADGLVEERILISFVQQRLYALRNTLSGAGKLFVEKLLSESAIPVKANLLTRVHDVDELLADNEQAIYCTISNPLVMTCLEEPMEVNYASA</sequence>
<proteinExistence type="inferred from homology"/>
<feature type="domain" description="Aerobactin siderophore biosynthesis IucA/IucC-like C-terminal" evidence="3">
    <location>
        <begin position="405"/>
        <end position="564"/>
    </location>
</feature>
<dbReference type="GO" id="GO:0019290">
    <property type="term" value="P:siderophore biosynthetic process"/>
    <property type="evidence" value="ECO:0007669"/>
    <property type="project" value="InterPro"/>
</dbReference>